<feature type="compositionally biased region" description="Polar residues" evidence="3">
    <location>
        <begin position="817"/>
        <end position="831"/>
    </location>
</feature>
<dbReference type="GO" id="GO:0046872">
    <property type="term" value="F:metal ion binding"/>
    <property type="evidence" value="ECO:0007669"/>
    <property type="project" value="UniProtKB-KW"/>
</dbReference>
<keyword evidence="1" id="KW-0479">Metal-binding</keyword>
<dbReference type="SMART" id="SM00109">
    <property type="entry name" value="C1"/>
    <property type="match status" value="2"/>
</dbReference>
<evidence type="ECO:0000256" key="2">
    <source>
        <dbReference type="ARBA" id="ARBA00022833"/>
    </source>
</evidence>
<keyword evidence="2" id="KW-0862">Zinc</keyword>
<keyword evidence="6" id="KW-1185">Reference proteome</keyword>
<reference evidence="5 6" key="1">
    <citation type="journal article" date="2019" name="Nat. Ecol. Evol.">
        <title>Megaphylogeny resolves global patterns of mushroom evolution.</title>
        <authorList>
            <person name="Varga T."/>
            <person name="Krizsan K."/>
            <person name="Foldi C."/>
            <person name="Dima B."/>
            <person name="Sanchez-Garcia M."/>
            <person name="Sanchez-Ramirez S."/>
            <person name="Szollosi G.J."/>
            <person name="Szarkandi J.G."/>
            <person name="Papp V."/>
            <person name="Albert L."/>
            <person name="Andreopoulos W."/>
            <person name="Angelini C."/>
            <person name="Antonin V."/>
            <person name="Barry K.W."/>
            <person name="Bougher N.L."/>
            <person name="Buchanan P."/>
            <person name="Buyck B."/>
            <person name="Bense V."/>
            <person name="Catcheside P."/>
            <person name="Chovatia M."/>
            <person name="Cooper J."/>
            <person name="Damon W."/>
            <person name="Desjardin D."/>
            <person name="Finy P."/>
            <person name="Geml J."/>
            <person name="Haridas S."/>
            <person name="Hughes K."/>
            <person name="Justo A."/>
            <person name="Karasinski D."/>
            <person name="Kautmanova I."/>
            <person name="Kiss B."/>
            <person name="Kocsube S."/>
            <person name="Kotiranta H."/>
            <person name="LaButti K.M."/>
            <person name="Lechner B.E."/>
            <person name="Liimatainen K."/>
            <person name="Lipzen A."/>
            <person name="Lukacs Z."/>
            <person name="Mihaltcheva S."/>
            <person name="Morgado L.N."/>
            <person name="Niskanen T."/>
            <person name="Noordeloos M.E."/>
            <person name="Ohm R.A."/>
            <person name="Ortiz-Santana B."/>
            <person name="Ovrebo C."/>
            <person name="Racz N."/>
            <person name="Riley R."/>
            <person name="Savchenko A."/>
            <person name="Shiryaev A."/>
            <person name="Soop K."/>
            <person name="Spirin V."/>
            <person name="Szebenyi C."/>
            <person name="Tomsovsky M."/>
            <person name="Tulloss R.E."/>
            <person name="Uehling J."/>
            <person name="Grigoriev I.V."/>
            <person name="Vagvolgyi C."/>
            <person name="Papp T."/>
            <person name="Martin F.M."/>
            <person name="Miettinen O."/>
            <person name="Hibbett D.S."/>
            <person name="Nagy L.G."/>
        </authorList>
    </citation>
    <scope>NUCLEOTIDE SEQUENCE [LARGE SCALE GENOMIC DNA]</scope>
    <source>
        <strain evidence="5 6">CBS 962.96</strain>
    </source>
</reference>
<dbReference type="PROSITE" id="PS50081">
    <property type="entry name" value="ZF_DAG_PE_2"/>
    <property type="match status" value="2"/>
</dbReference>
<dbReference type="PROSITE" id="PS00479">
    <property type="entry name" value="ZF_DAG_PE_1"/>
    <property type="match status" value="1"/>
</dbReference>
<dbReference type="EMBL" id="ML179314">
    <property type="protein sequence ID" value="THU91128.1"/>
    <property type="molecule type" value="Genomic_DNA"/>
</dbReference>
<sequence>MHRLRELLATCDERRIPIFDEDTFHDREVHRESSGKSSSPFRRSVNSLQPGGRRSRSPSPAFGIKVSASDLLSRCISILSSVVTEDCRFKMSLPRPFRPPYSLHAKTLEVAELLLKLQAHKPEPRFIQQLAYALIPAFSSFPSETYARLLAFFENCIVRGALQQLRANQDAENVLRPASERGITSSDDLIGPEQPVVAITVDEVYDSDTGTVGRQDFKWKAWSHPVGSQAPALRSTNASSQSSSVYRLASIVPPLLAAVMENVDIGSARPEALHRMHRLLNTIVDLKFDAYLDVLEVMAYHTPKARHSAATLLRTHWPKAVGHVVISKSTTSPGSVREDGTQNPYSHQFVPWHFALDGTGESSQCQACTKPVAGFGLLCPFCMCGVHLDCYDYPEGNSVINYSPSSNPDTSRVAIRRFSHILDPRTEGNVVFGRKRGHNFRYVNIFTLCVCLACRKPLWGCQMQGLRCTKCLQFFHHSCALDASERCGAIAIDSGCTAIEWTTLRDSYAHAYPELVEFTRKDVENSSYEDISVLYSFLWTQLQIILSGIAFGSIVVTKNGKNATDTKAIVASFELHRLLSWCENTLTSKDFELSGGMLFFFRETHVQKSPHSMMFEWTNLIHMLSCTKNPQDGQNLTSNTLTISRFEADVDFPSASDPFEVIPLSHIRNILGHEFRVQSDICAKLLLSHMHHLGLFNRVDMNPSLFDANGNASTYCNFALPTGLDVSQDVETLFSSVEACLSDIDLSVNETGFLLLNRRLWPSGIVSEYALNRLSRAIVSWILAEDDNLATILRDYLAKRQALPGVRSNAEAAPWPSFQSTRHAPSSTVNSGGDYVESRRALLRRYAVPWLHALHNQDIDAYAALVYEICADFADDSIQHSTDVSFVEEQRKEEYPDQLLRLISRLFNYSVTFSATEIIFGRWLDSVLSSGIVLKPISSLARVFQNDGDGSHRFSTADVIPDNSLDVPNLDPLSYITKISSTSEDGLTQSLRWLLVFTSSGVEISVTTFVQFSQKLDEGKASLSASHLFLKALLRSVWFRAGSRDQLQKVVAGLHRRLYSKILEILKGTGADFDVLCFIRQSLAACLLLYGCDRQKLLQQQMIKDSEINDLPSRRKMVARASEFPDPIVVDPLLMEALETYMTAHNDDVSCLIGKFLYIFLMDSPYLEPYEVDNFILRNATMLCRCAFQLYDTQRHELSSLRTGFLLRVLVVDAQPLRELLHDWFQPSGSWEIRLIALARLFRIILDITDPTFTIEDLQWRVNICDIFYYYFKTLWSDEKEELRLAAETFSSNLLPAHFHQISSCWGELLLKSPITDRIRLISFLVQLRPHFPLWQVISWDVILEILKEDQYAQEGDPDGPLGTHLAMYGLSSQEKRQNDVSDADMAQLRVSVLVLSLEMIAGGFRPINYNDLARIKVHLAQVIGFEGVRTVMDENGFTLRVVLGEVKQVSILSFPCIQQLLVLFDSPDPLIVDDGYLQADSLSPFLVGSPFIDILLGLFESPDDLAALPILVLKSMLESLGVAILKHNFEDIHIRLQQPALKRAVSRAMELMLQDINYECRQIALSTLQAYIKKWHGSLPRSFIHFAIEQAAKLILSQSHSGNDPLVSEAKDFIENTLSIYSTNGVFVGLMRRQIDRSLFVVLKQILDANARENPSDPLRDTLLRDTLPRSVDVDQGSFQMTLDNLQLFVELVHHQNYSQELMTFVGQQLTSLVRRTSEMGPNSVNPAPLLLIPAMLIQHNKAHCRDLLISTDTVLRACLNRLAVDSASLSKLVQVTATLYRRSQPLDKIAPTNIVIQIMFEILADGLRMKTRTLPVTLKALLETIMTADMSGSTPAMSHADLFVGLVHSGLHFLHHHSWVDLRSDVDFSVSLGVSKMILLSNELDATVMSKVAKYGIEKSGRQNTNVRAWNVLVLAVLLDPSESWIASVFHQLDTFSVVYHTALRGLVMADSAITDINHAYIAIKLWMMLAQKKASREGAENLDALTVWNELWPPFESIVTFIQQELHEGTLFLLTASTLADLFIFLRQSRSPITLHLSSQIATLNHLRTLGKGEAHTGKLARAIRILSESPTEVPLEILVNQVAKDIIATEKLRVLDMSKDFGKPSQDKRGGRSHHTTEIR</sequence>
<gene>
    <name evidence="5" type="ORF">K435DRAFT_727522</name>
</gene>
<dbReference type="Proteomes" id="UP000297245">
    <property type="component" value="Unassembled WGS sequence"/>
</dbReference>
<feature type="compositionally biased region" description="Low complexity" evidence="3">
    <location>
        <begin position="35"/>
        <end position="44"/>
    </location>
</feature>
<dbReference type="InterPro" id="IPR002219">
    <property type="entry name" value="PKC_DAG/PE"/>
</dbReference>
<dbReference type="OrthoDB" id="6270916at2759"/>
<feature type="domain" description="Phorbol-ester/DAG-type" evidence="4">
    <location>
        <begin position="437"/>
        <end position="487"/>
    </location>
</feature>
<name>A0A4S8LQK4_DENBC</name>
<dbReference type="SUPFAM" id="SSF57889">
    <property type="entry name" value="Cysteine-rich domain"/>
    <property type="match status" value="1"/>
</dbReference>
<feature type="region of interest" description="Disordered" evidence="3">
    <location>
        <begin position="812"/>
        <end position="832"/>
    </location>
</feature>
<accession>A0A4S8LQK4</accession>
<evidence type="ECO:0000259" key="4">
    <source>
        <dbReference type="PROSITE" id="PS50081"/>
    </source>
</evidence>
<evidence type="ECO:0000256" key="3">
    <source>
        <dbReference type="SAM" id="MobiDB-lite"/>
    </source>
</evidence>
<proteinExistence type="predicted"/>
<evidence type="ECO:0000256" key="1">
    <source>
        <dbReference type="ARBA" id="ARBA00022723"/>
    </source>
</evidence>
<dbReference type="InterPro" id="IPR046349">
    <property type="entry name" value="C1-like_sf"/>
</dbReference>
<organism evidence="5 6">
    <name type="scientific">Dendrothele bispora (strain CBS 962.96)</name>
    <dbReference type="NCBI Taxonomy" id="1314807"/>
    <lineage>
        <taxon>Eukaryota</taxon>
        <taxon>Fungi</taxon>
        <taxon>Dikarya</taxon>
        <taxon>Basidiomycota</taxon>
        <taxon>Agaricomycotina</taxon>
        <taxon>Agaricomycetes</taxon>
        <taxon>Agaricomycetidae</taxon>
        <taxon>Agaricales</taxon>
        <taxon>Agaricales incertae sedis</taxon>
        <taxon>Dendrothele</taxon>
    </lineage>
</organism>
<feature type="region of interest" description="Disordered" evidence="3">
    <location>
        <begin position="2103"/>
        <end position="2124"/>
    </location>
</feature>
<dbReference type="Gene3D" id="3.30.60.20">
    <property type="match status" value="1"/>
</dbReference>
<feature type="domain" description="Phorbol-ester/DAG-type" evidence="4">
    <location>
        <begin position="346"/>
        <end position="398"/>
    </location>
</feature>
<evidence type="ECO:0000313" key="6">
    <source>
        <dbReference type="Proteomes" id="UP000297245"/>
    </source>
</evidence>
<protein>
    <recommendedName>
        <fullName evidence="4">Phorbol-ester/DAG-type domain-containing protein</fullName>
    </recommendedName>
</protein>
<dbReference type="CDD" id="cd00029">
    <property type="entry name" value="C1"/>
    <property type="match status" value="1"/>
</dbReference>
<feature type="region of interest" description="Disordered" evidence="3">
    <location>
        <begin position="27"/>
        <end position="60"/>
    </location>
</feature>
<evidence type="ECO:0000313" key="5">
    <source>
        <dbReference type="EMBL" id="THU91128.1"/>
    </source>
</evidence>